<proteinExistence type="predicted"/>
<keyword evidence="3" id="KW-1185">Reference proteome</keyword>
<dbReference type="HOGENOM" id="CLU_2466524_0_0_3"/>
<reference evidence="2 3" key="1">
    <citation type="journal article" date="2003" name="Proc. Natl. Acad. Sci. U.S.A.">
        <title>Genome sequence of the cyanobacterium Prochlorococcus marinus SS120, a nearly minimal oxyphototrophic genome.</title>
        <authorList>
            <person name="Dufresne A."/>
            <person name="Salanoubat M."/>
            <person name="Partensky F."/>
            <person name="Artiguenave F."/>
            <person name="Axmann I.M."/>
            <person name="Barbe V."/>
            <person name="Duprat S."/>
            <person name="Galperin M.Y."/>
            <person name="Koonin E.V."/>
            <person name="Le Gall F."/>
            <person name="Makarova K.S."/>
            <person name="Ostrowski M."/>
            <person name="Oztas S."/>
            <person name="Robert C."/>
            <person name="Rogozin I.B."/>
            <person name="Scanlan D.J."/>
            <person name="Tandeau de Marsac N."/>
            <person name="Weissenbach J."/>
            <person name="Wincker P."/>
            <person name="Wolf Y.I."/>
            <person name="Hess W.R."/>
        </authorList>
    </citation>
    <scope>NUCLEOTIDE SEQUENCE [LARGE SCALE GENOMIC DNA]</scope>
    <source>
        <strain evidence="3">SARG / CCMP1375 / SS120</strain>
    </source>
</reference>
<dbReference type="Proteomes" id="UP000001420">
    <property type="component" value="Chromosome"/>
</dbReference>
<accession>Q7VA91</accession>
<gene>
    <name evidence="2" type="ordered locus">Pro_1573</name>
</gene>
<evidence type="ECO:0000313" key="3">
    <source>
        <dbReference type="Proteomes" id="UP000001420"/>
    </source>
</evidence>
<dbReference type="AlphaFoldDB" id="Q7VA91"/>
<organism evidence="2 3">
    <name type="scientific">Prochlorococcus marinus (strain SARG / CCMP1375 / SS120)</name>
    <dbReference type="NCBI Taxonomy" id="167539"/>
    <lineage>
        <taxon>Bacteria</taxon>
        <taxon>Bacillati</taxon>
        <taxon>Cyanobacteriota</taxon>
        <taxon>Cyanophyceae</taxon>
        <taxon>Synechococcales</taxon>
        <taxon>Prochlorococcaceae</taxon>
        <taxon>Prochlorococcus</taxon>
    </lineage>
</organism>
<dbReference type="PATRIC" id="fig|167539.5.peg.1660"/>
<sequence length="88" mass="10306">MLKIIFLAISLYLLFKILKKRKTNKSMGKTDLSDAISTWRHDEGKDIKQEPLYSSRHESTPSSERTAEEIVTKHEKINREAMKNEELE</sequence>
<feature type="region of interest" description="Disordered" evidence="1">
    <location>
        <begin position="47"/>
        <end position="88"/>
    </location>
</feature>
<dbReference type="EnsemblBacteria" id="AAQ00617">
    <property type="protein sequence ID" value="AAQ00617"/>
    <property type="gene ID" value="Pro_1573"/>
</dbReference>
<evidence type="ECO:0000256" key="1">
    <source>
        <dbReference type="SAM" id="MobiDB-lite"/>
    </source>
</evidence>
<protein>
    <submittedName>
        <fullName evidence="2">Uncharacterized protein</fullName>
    </submittedName>
</protein>
<evidence type="ECO:0000313" key="2">
    <source>
        <dbReference type="EMBL" id="AAQ00617.1"/>
    </source>
</evidence>
<name>Q7VA91_PROMA</name>
<dbReference type="EMBL" id="AE017126">
    <property type="protein sequence ID" value="AAQ00617.1"/>
    <property type="molecule type" value="Genomic_DNA"/>
</dbReference>
<dbReference type="KEGG" id="pma:Pro_1573"/>